<evidence type="ECO:0000313" key="5">
    <source>
        <dbReference type="Proteomes" id="UP001291309"/>
    </source>
</evidence>
<feature type="region of interest" description="Disordered" evidence="1">
    <location>
        <begin position="433"/>
        <end position="453"/>
    </location>
</feature>
<feature type="signal peptide" evidence="2">
    <location>
        <begin position="1"/>
        <end position="18"/>
    </location>
</feature>
<evidence type="ECO:0000256" key="1">
    <source>
        <dbReference type="SAM" id="MobiDB-lite"/>
    </source>
</evidence>
<reference evidence="4 5" key="1">
    <citation type="submission" date="2023-12" db="EMBL/GenBank/DDBJ databases">
        <title>the genome sequence of Hyalangium sp. s54d21.</title>
        <authorList>
            <person name="Zhang X."/>
        </authorList>
    </citation>
    <scope>NUCLEOTIDE SEQUENCE [LARGE SCALE GENOMIC DNA]</scope>
    <source>
        <strain evidence="5">s54d21</strain>
    </source>
</reference>
<comment type="caution">
    <text evidence="4">The sequence shown here is derived from an EMBL/GenBank/DDBJ whole genome shotgun (WGS) entry which is preliminary data.</text>
</comment>
<dbReference type="EMBL" id="JAXIVS010000021">
    <property type="protein sequence ID" value="MDY7232561.1"/>
    <property type="molecule type" value="Genomic_DNA"/>
</dbReference>
<sequence>MRALSLTLPLLLLLWACKKDPVAPGLATLTQVQGQVSVQHGVETRPGALNQPLYQGDTLVTGPTSAAKVRYVNGVEVQVSENSRFRINGTPGALTLELEEGRIVSTAPKDAETGLTVTGRFGRAELITASELVLDLRSARPRLTLEYGEIRVIDPEGETIPLVVAQELELPVRKPKQAEEIPFMRATEIVFVLKSQNGKARVRDSQQAAFTEVSSDQPRELGAGASFEVPAQATARLSSSELQVNLEGDTAGTLTAASRQGEQRSYALQLSRGKAQLQFAPGQHSLKLTDAQGSVELKVNEQSAISVSHPQEGSRVTVLTGQVELLADGKSTVLKAGEGVNRSATAAQQGAPDTTPALVLPANAKVRVFSDTVSEAGIRVPEATSGPLRVEVAGEPAFREPLLAGRVGENWVRIAPPAKGELHWRFLSEDGTPRAQGSARFQPDRGLSSLSGKSPRAEVLETGLKASIYFQGAAPSLHFNFDAREGARSYRFRIFRANDPQRPLLERAASRTEFTLEPGALGEGNYLWYVAALGAGGEELSGGRMNKLELVYDNARRGLAISRPKPGERVGRGDVPLEGVAPVGSRLSVNGQPVALDAKGRFSQRLPSAQVLVFRLLSDQGEAYWVRNLRSDR</sequence>
<dbReference type="PANTHER" id="PTHR38731">
    <property type="entry name" value="LIPL45-RELATED LIPOPROTEIN-RELATED"/>
    <property type="match status" value="1"/>
</dbReference>
<dbReference type="RefSeq" id="WP_321551275.1">
    <property type="nucleotide sequence ID" value="NZ_JAXIVS010000021.1"/>
</dbReference>
<gene>
    <name evidence="4" type="ORF">SYV04_39610</name>
</gene>
<dbReference type="Pfam" id="PF04773">
    <property type="entry name" value="FecR"/>
    <property type="match status" value="1"/>
</dbReference>
<name>A0ABU5HH55_9BACT</name>
<evidence type="ECO:0000313" key="4">
    <source>
        <dbReference type="EMBL" id="MDY7232561.1"/>
    </source>
</evidence>
<keyword evidence="2" id="KW-0732">Signal</keyword>
<dbReference type="InterPro" id="IPR006860">
    <property type="entry name" value="FecR"/>
</dbReference>
<evidence type="ECO:0000256" key="2">
    <source>
        <dbReference type="SAM" id="SignalP"/>
    </source>
</evidence>
<organism evidence="4 5">
    <name type="scientific">Hyalangium rubrum</name>
    <dbReference type="NCBI Taxonomy" id="3103134"/>
    <lineage>
        <taxon>Bacteria</taxon>
        <taxon>Pseudomonadati</taxon>
        <taxon>Myxococcota</taxon>
        <taxon>Myxococcia</taxon>
        <taxon>Myxococcales</taxon>
        <taxon>Cystobacterineae</taxon>
        <taxon>Archangiaceae</taxon>
        <taxon>Hyalangium</taxon>
    </lineage>
</organism>
<evidence type="ECO:0000259" key="3">
    <source>
        <dbReference type="Pfam" id="PF04773"/>
    </source>
</evidence>
<protein>
    <recommendedName>
        <fullName evidence="3">FecR protein domain-containing protein</fullName>
    </recommendedName>
</protein>
<dbReference type="Proteomes" id="UP001291309">
    <property type="component" value="Unassembled WGS sequence"/>
</dbReference>
<proteinExistence type="predicted"/>
<feature type="chain" id="PRO_5046944733" description="FecR protein domain-containing protein" evidence="2">
    <location>
        <begin position="19"/>
        <end position="633"/>
    </location>
</feature>
<feature type="domain" description="FecR protein" evidence="3">
    <location>
        <begin position="57"/>
        <end position="129"/>
    </location>
</feature>
<keyword evidence="5" id="KW-1185">Reference proteome</keyword>
<accession>A0ABU5HH55</accession>